<dbReference type="GO" id="GO:0000234">
    <property type="term" value="F:phosphoethanolamine N-methyltransferase activity"/>
    <property type="evidence" value="ECO:0007669"/>
    <property type="project" value="UniProtKB-EC"/>
</dbReference>
<organism evidence="7 8">
    <name type="scientific">Methanomicrobium antiquum</name>
    <dbReference type="NCBI Taxonomy" id="487686"/>
    <lineage>
        <taxon>Archaea</taxon>
        <taxon>Methanobacteriati</taxon>
        <taxon>Methanobacteriota</taxon>
        <taxon>Stenosarchaea group</taxon>
        <taxon>Methanomicrobia</taxon>
        <taxon>Methanomicrobiales</taxon>
        <taxon>Methanomicrobiaceae</taxon>
        <taxon>Methanomicrobium</taxon>
    </lineage>
</organism>
<dbReference type="GeneID" id="79948882"/>
<dbReference type="Pfam" id="PF13649">
    <property type="entry name" value="Methyltransf_25"/>
    <property type="match status" value="1"/>
</dbReference>
<gene>
    <name evidence="7" type="ORF">L1994_00760</name>
</gene>
<dbReference type="RefSeq" id="WP_278099797.1">
    <property type="nucleotide sequence ID" value="NZ_CP091092.1"/>
</dbReference>
<evidence type="ECO:0000259" key="6">
    <source>
        <dbReference type="Pfam" id="PF13649"/>
    </source>
</evidence>
<evidence type="ECO:0000256" key="3">
    <source>
        <dbReference type="ARBA" id="ARBA00022679"/>
    </source>
</evidence>
<proteinExistence type="predicted"/>
<evidence type="ECO:0000256" key="1">
    <source>
        <dbReference type="ARBA" id="ARBA00005189"/>
    </source>
</evidence>
<dbReference type="CDD" id="cd02440">
    <property type="entry name" value="AdoMet_MTases"/>
    <property type="match status" value="1"/>
</dbReference>
<evidence type="ECO:0000256" key="2">
    <source>
        <dbReference type="ARBA" id="ARBA00022603"/>
    </source>
</evidence>
<evidence type="ECO:0000313" key="7">
    <source>
        <dbReference type="EMBL" id="WFN36960.1"/>
    </source>
</evidence>
<sequence length="248" mass="28573">MEDFLICRLFEGIPRQGPGDNEHTEKAFRMIPKFPENAKILDIGCGKGMQTIALAKLCPECHVTATDIYQPFLDALSKNAKEEGLSERITTICASMDNLPFEKEEFDIIWAEGSIFITGFENGINYWKKFLKHGGYMSVSDLVKFKEVLSKDVTDFLNQCSPDILNEEETLLTIKKAGLETIAMFKLPENVWHESFYNYMKENNKILREEYKDNPDALSIIDFNDLEINVYSKHADEYGYTYFIIKKP</sequence>
<dbReference type="GO" id="GO:0032259">
    <property type="term" value="P:methylation"/>
    <property type="evidence" value="ECO:0007669"/>
    <property type="project" value="UniProtKB-KW"/>
</dbReference>
<comment type="pathway">
    <text evidence="1">Lipid metabolism.</text>
</comment>
<dbReference type="PANTHER" id="PTHR44307:SF2">
    <property type="entry name" value="PHOSPHOETHANOLAMINE METHYLTRANSFERASE ISOFORM X1"/>
    <property type="match status" value="1"/>
</dbReference>
<dbReference type="EMBL" id="CP091092">
    <property type="protein sequence ID" value="WFN36960.1"/>
    <property type="molecule type" value="Genomic_DNA"/>
</dbReference>
<dbReference type="Proteomes" id="UP001218895">
    <property type="component" value="Chromosome"/>
</dbReference>
<comment type="pathway">
    <text evidence="4">Phospholipid metabolism.</text>
</comment>
<protein>
    <submittedName>
        <fullName evidence="7">Class I SAM-dependent methyltransferase</fullName>
    </submittedName>
</protein>
<keyword evidence="3" id="KW-0808">Transferase</keyword>
<dbReference type="InterPro" id="IPR029063">
    <property type="entry name" value="SAM-dependent_MTases_sf"/>
</dbReference>
<name>A0AAF0FNZ1_9EURY</name>
<keyword evidence="2 7" id="KW-0489">Methyltransferase</keyword>
<comment type="catalytic activity">
    <reaction evidence="5">
        <text>phosphoethanolamine + S-adenosyl-L-methionine = N-methylethanolamine phosphate + S-adenosyl-L-homocysteine + H(+)</text>
        <dbReference type="Rhea" id="RHEA:20365"/>
        <dbReference type="ChEBI" id="CHEBI:15378"/>
        <dbReference type="ChEBI" id="CHEBI:57781"/>
        <dbReference type="ChEBI" id="CHEBI:57856"/>
        <dbReference type="ChEBI" id="CHEBI:58190"/>
        <dbReference type="ChEBI" id="CHEBI:59789"/>
        <dbReference type="EC" id="2.1.1.103"/>
    </reaction>
    <physiologicalReaction direction="left-to-right" evidence="5">
        <dbReference type="Rhea" id="RHEA:20366"/>
    </physiologicalReaction>
</comment>
<reference evidence="7" key="1">
    <citation type="submission" date="2022-01" db="EMBL/GenBank/DDBJ databases">
        <title>Complete genome of Methanomicrobium antiquum DSM 21220.</title>
        <authorList>
            <person name="Chen S.-C."/>
            <person name="You Y.-T."/>
            <person name="Zhou Y.-Z."/>
            <person name="Lai M.-C."/>
        </authorList>
    </citation>
    <scope>NUCLEOTIDE SEQUENCE</scope>
    <source>
        <strain evidence="7">DSM 21220</strain>
    </source>
</reference>
<evidence type="ECO:0000313" key="8">
    <source>
        <dbReference type="Proteomes" id="UP001218895"/>
    </source>
</evidence>
<feature type="domain" description="Methyltransferase" evidence="6">
    <location>
        <begin position="40"/>
        <end position="135"/>
    </location>
</feature>
<evidence type="ECO:0000256" key="4">
    <source>
        <dbReference type="ARBA" id="ARBA00025707"/>
    </source>
</evidence>
<accession>A0AAF0FNZ1</accession>
<keyword evidence="8" id="KW-1185">Reference proteome</keyword>
<dbReference type="SUPFAM" id="SSF53335">
    <property type="entry name" value="S-adenosyl-L-methionine-dependent methyltransferases"/>
    <property type="match status" value="1"/>
</dbReference>
<evidence type="ECO:0000256" key="5">
    <source>
        <dbReference type="ARBA" id="ARBA00047622"/>
    </source>
</evidence>
<dbReference type="PANTHER" id="PTHR44307">
    <property type="entry name" value="PHOSPHOETHANOLAMINE METHYLTRANSFERASE"/>
    <property type="match status" value="1"/>
</dbReference>
<dbReference type="InterPro" id="IPR041698">
    <property type="entry name" value="Methyltransf_25"/>
</dbReference>
<dbReference type="Gene3D" id="3.40.50.150">
    <property type="entry name" value="Vaccinia Virus protein VP39"/>
    <property type="match status" value="1"/>
</dbReference>
<dbReference type="KEGG" id="manq:L1994_00760"/>
<dbReference type="AlphaFoldDB" id="A0AAF0FNZ1"/>